<evidence type="ECO:0000313" key="9">
    <source>
        <dbReference type="Proteomes" id="UP000236248"/>
    </source>
</evidence>
<dbReference type="InterPro" id="IPR045077">
    <property type="entry name" value="L3_arc_euk"/>
</dbReference>
<evidence type="ECO:0000313" key="8">
    <source>
        <dbReference type="EMBL" id="SPC34010.1"/>
    </source>
</evidence>
<dbReference type="InterPro" id="IPR000597">
    <property type="entry name" value="Ribosomal_uL3"/>
</dbReference>
<dbReference type="Gene3D" id="3.30.1430.10">
    <property type="match status" value="1"/>
</dbReference>
<evidence type="ECO:0000256" key="5">
    <source>
        <dbReference type="ARBA" id="ARBA00023274"/>
    </source>
</evidence>
<dbReference type="PANTHER" id="PTHR11363">
    <property type="entry name" value="60S RIBOSOMAL PROTEIN L3-RELATED"/>
    <property type="match status" value="1"/>
</dbReference>
<dbReference type="GO" id="GO:0006412">
    <property type="term" value="P:translation"/>
    <property type="evidence" value="ECO:0007669"/>
    <property type="project" value="UniProtKB-UniRule"/>
</dbReference>
<keyword evidence="2" id="KW-0699">rRNA-binding</keyword>
<dbReference type="InterPro" id="IPR019926">
    <property type="entry name" value="Ribosomal_uL3_CS"/>
</dbReference>
<protein>
    <recommendedName>
        <fullName evidence="6 7">50S ribosomal protein L3</fullName>
    </recommendedName>
</protein>
<dbReference type="Pfam" id="PF00297">
    <property type="entry name" value="Ribosomal_L3"/>
    <property type="match status" value="1"/>
</dbReference>
<keyword evidence="5" id="KW-0687">Ribonucleoprotein</keyword>
<evidence type="ECO:0000256" key="7">
    <source>
        <dbReference type="NCBIfam" id="TIGR03626"/>
    </source>
</evidence>
<keyword evidence="9" id="KW-1185">Reference proteome</keyword>
<dbReference type="InterPro" id="IPR019928">
    <property type="entry name" value="Ribosomal_uL3_arc"/>
</dbReference>
<gene>
    <name evidence="8" type="primary">rpl3p</name>
    <name evidence="8" type="ORF">NCAV_0832</name>
</gene>
<accession>A0A2K5AQT8</accession>
<dbReference type="SUPFAM" id="SSF50447">
    <property type="entry name" value="Translation proteins"/>
    <property type="match status" value="1"/>
</dbReference>
<dbReference type="RefSeq" id="WP_103287236.1">
    <property type="nucleotide sequence ID" value="NZ_LT981265.1"/>
</dbReference>
<dbReference type="NCBIfam" id="NF003261">
    <property type="entry name" value="PRK04231.1"/>
    <property type="match status" value="1"/>
</dbReference>
<name>A0A2K5AQT8_9ARCH</name>
<reference evidence="9" key="1">
    <citation type="submission" date="2018-01" db="EMBL/GenBank/DDBJ databases">
        <authorList>
            <person name="Kerou L M."/>
        </authorList>
    </citation>
    <scope>NUCLEOTIDE SEQUENCE [LARGE SCALE GENOMIC DNA]</scope>
    <source>
        <strain evidence="9">SCU2</strain>
    </source>
</reference>
<dbReference type="PROSITE" id="PS00474">
    <property type="entry name" value="RIBOSOMAL_L3"/>
    <property type="match status" value="1"/>
</dbReference>
<dbReference type="GO" id="GO:0022625">
    <property type="term" value="C:cytosolic large ribosomal subunit"/>
    <property type="evidence" value="ECO:0007669"/>
    <property type="project" value="UniProtKB-UniRule"/>
</dbReference>
<dbReference type="KEGG" id="ncv:NCAV_0832"/>
<dbReference type="NCBIfam" id="TIGR03626">
    <property type="entry name" value="L3_arch"/>
    <property type="match status" value="1"/>
</dbReference>
<dbReference type="Proteomes" id="UP000236248">
    <property type="component" value="Chromosome NCAV"/>
</dbReference>
<evidence type="ECO:0000256" key="6">
    <source>
        <dbReference type="ARBA" id="ARBA00035457"/>
    </source>
</evidence>
<evidence type="ECO:0000256" key="4">
    <source>
        <dbReference type="ARBA" id="ARBA00022980"/>
    </source>
</evidence>
<keyword evidence="4 8" id="KW-0689">Ribosomal protein</keyword>
<dbReference type="InterPro" id="IPR009000">
    <property type="entry name" value="Transl_B-barrel_sf"/>
</dbReference>
<dbReference type="Gene3D" id="4.10.960.10">
    <property type="entry name" value="Ribosomal protein L3, domain 3"/>
    <property type="match status" value="1"/>
</dbReference>
<evidence type="ECO:0000256" key="2">
    <source>
        <dbReference type="ARBA" id="ARBA00022730"/>
    </source>
</evidence>
<dbReference type="Gene3D" id="2.40.30.10">
    <property type="entry name" value="Translation factors"/>
    <property type="match status" value="1"/>
</dbReference>
<dbReference type="EMBL" id="LT981265">
    <property type="protein sequence ID" value="SPC34010.1"/>
    <property type="molecule type" value="Genomic_DNA"/>
</dbReference>
<dbReference type="AlphaFoldDB" id="A0A2K5AQT8"/>
<dbReference type="GO" id="GO:0019843">
    <property type="term" value="F:rRNA binding"/>
    <property type="evidence" value="ECO:0007669"/>
    <property type="project" value="UniProtKB-KW"/>
</dbReference>
<dbReference type="InterPro" id="IPR044892">
    <property type="entry name" value="Ribosomal_L3_dom_3_arc_sf"/>
</dbReference>
<organism evidence="8 9">
    <name type="scientific">Candidatus Nitrosocaldus cavascurensis</name>
    <dbReference type="NCBI Taxonomy" id="2058097"/>
    <lineage>
        <taxon>Archaea</taxon>
        <taxon>Nitrososphaerota</taxon>
        <taxon>Nitrososphaeria</taxon>
        <taxon>Candidatus Nitrosocaldales</taxon>
        <taxon>Candidatus Nitrosocaldaceae</taxon>
        <taxon>Candidatus Nitrosocaldus</taxon>
    </lineage>
</organism>
<dbReference type="GO" id="GO:0003735">
    <property type="term" value="F:structural constituent of ribosome"/>
    <property type="evidence" value="ECO:0007669"/>
    <property type="project" value="UniProtKB-UniRule"/>
</dbReference>
<sequence>MGHRKHSAPRRGSLAYLPRARAKSIESRIRTWPEIDAKEPRLLGFAGFKAANIHLISIDDRERTPNFGKPLMSRATVIVTPPMRVIGIRAYEKSVYGLRSLFDIYADGLPKELARKVKIKPTEQSSLNDIKLDGVHEVRAIVAVTPRAAGLEQKKPFVFEVGVGGGKDVKARFEYLKNLLGKDVRINEVFKTGEYVDVSAITKGKGFEGPVTRWGIKRKQHKSRKSVRAVGTLGPISPATVMYTVPRAGQRGFHQRLEYNKRILMIASVDEQNITPKGGFMHFGILKGDYIVVRGSIAGAIKRLVKLRYAIRPKVKKVVEPKIVEVIA</sequence>
<dbReference type="GeneID" id="41594890"/>
<proteinExistence type="inferred from homology"/>
<keyword evidence="3" id="KW-0694">RNA-binding</keyword>
<evidence type="ECO:0000256" key="1">
    <source>
        <dbReference type="ARBA" id="ARBA00006540"/>
    </source>
</evidence>
<comment type="similarity">
    <text evidence="1">Belongs to the universal ribosomal protein uL3 family.</text>
</comment>
<evidence type="ECO:0000256" key="3">
    <source>
        <dbReference type="ARBA" id="ARBA00022884"/>
    </source>
</evidence>
<dbReference type="PANTHER" id="PTHR11363:SF5">
    <property type="entry name" value="LARGE RIBOSOMAL SUBUNIT PROTEIN UL3"/>
    <property type="match status" value="1"/>
</dbReference>